<dbReference type="SUPFAM" id="SSF52172">
    <property type="entry name" value="CheY-like"/>
    <property type="match status" value="1"/>
</dbReference>
<dbReference type="Pfam" id="PF00512">
    <property type="entry name" value="HisKA"/>
    <property type="match status" value="1"/>
</dbReference>
<dbReference type="CDD" id="cd00156">
    <property type="entry name" value="REC"/>
    <property type="match status" value="1"/>
</dbReference>
<dbReference type="InterPro" id="IPR001789">
    <property type="entry name" value="Sig_transdc_resp-reg_receiver"/>
</dbReference>
<feature type="transmembrane region" description="Helical" evidence="6">
    <location>
        <begin position="152"/>
        <end position="168"/>
    </location>
</feature>
<keyword evidence="5 9" id="KW-0418">Kinase</keyword>
<dbReference type="GO" id="GO:0005886">
    <property type="term" value="C:plasma membrane"/>
    <property type="evidence" value="ECO:0007669"/>
    <property type="project" value="TreeGrafter"/>
</dbReference>
<dbReference type="Pfam" id="PF00072">
    <property type="entry name" value="Response_reg"/>
    <property type="match status" value="1"/>
</dbReference>
<evidence type="ECO:0000256" key="1">
    <source>
        <dbReference type="ARBA" id="ARBA00000085"/>
    </source>
</evidence>
<dbReference type="Gene3D" id="3.40.50.2300">
    <property type="match status" value="1"/>
</dbReference>
<dbReference type="PROSITE" id="PS50109">
    <property type="entry name" value="HIS_KIN"/>
    <property type="match status" value="1"/>
</dbReference>
<keyword evidence="6" id="KW-1133">Transmembrane helix</keyword>
<organism evidence="9">
    <name type="scientific">hydrothermal vent metagenome</name>
    <dbReference type="NCBI Taxonomy" id="652676"/>
    <lineage>
        <taxon>unclassified sequences</taxon>
        <taxon>metagenomes</taxon>
        <taxon>ecological metagenomes</taxon>
    </lineage>
</organism>
<gene>
    <name evidence="9" type="ORF">MNBD_GAMMA05-1595</name>
</gene>
<feature type="transmembrane region" description="Helical" evidence="6">
    <location>
        <begin position="35"/>
        <end position="54"/>
    </location>
</feature>
<evidence type="ECO:0000256" key="4">
    <source>
        <dbReference type="ARBA" id="ARBA00022679"/>
    </source>
</evidence>
<dbReference type="InterPro" id="IPR036097">
    <property type="entry name" value="HisK_dim/P_sf"/>
</dbReference>
<evidence type="ECO:0000313" key="9">
    <source>
        <dbReference type="EMBL" id="VAW53935.1"/>
    </source>
</evidence>
<dbReference type="FunFam" id="3.30.565.10:FF:000049">
    <property type="entry name" value="Two-component sensor histidine kinase"/>
    <property type="match status" value="1"/>
</dbReference>
<keyword evidence="6" id="KW-0472">Membrane</keyword>
<feature type="transmembrane region" description="Helical" evidence="6">
    <location>
        <begin position="60"/>
        <end position="79"/>
    </location>
</feature>
<dbReference type="PRINTS" id="PR00344">
    <property type="entry name" value="BCTRLSENSOR"/>
</dbReference>
<dbReference type="Gene3D" id="1.10.287.130">
    <property type="match status" value="1"/>
</dbReference>
<dbReference type="AlphaFoldDB" id="A0A3B0WDJ8"/>
<dbReference type="InterPro" id="IPR011006">
    <property type="entry name" value="CheY-like_superfamily"/>
</dbReference>
<feature type="transmembrane region" description="Helical" evidence="6">
    <location>
        <begin position="174"/>
        <end position="193"/>
    </location>
</feature>
<dbReference type="InterPro" id="IPR036890">
    <property type="entry name" value="HATPase_C_sf"/>
</dbReference>
<dbReference type="SMART" id="SM00388">
    <property type="entry name" value="HisKA"/>
    <property type="match status" value="1"/>
</dbReference>
<dbReference type="Pfam" id="PF02518">
    <property type="entry name" value="HATPase_c"/>
    <property type="match status" value="1"/>
</dbReference>
<reference evidence="9" key="1">
    <citation type="submission" date="2018-06" db="EMBL/GenBank/DDBJ databases">
        <authorList>
            <person name="Zhirakovskaya E."/>
        </authorList>
    </citation>
    <scope>NUCLEOTIDE SEQUENCE</scope>
</reference>
<dbReference type="PROSITE" id="PS50110">
    <property type="entry name" value="RESPONSE_REGULATORY"/>
    <property type="match status" value="1"/>
</dbReference>
<accession>A0A3B0WDJ8</accession>
<dbReference type="InterPro" id="IPR004358">
    <property type="entry name" value="Sig_transdc_His_kin-like_C"/>
</dbReference>
<dbReference type="GO" id="GO:0000155">
    <property type="term" value="F:phosphorelay sensor kinase activity"/>
    <property type="evidence" value="ECO:0007669"/>
    <property type="project" value="InterPro"/>
</dbReference>
<dbReference type="SUPFAM" id="SSF55874">
    <property type="entry name" value="ATPase domain of HSP90 chaperone/DNA topoisomerase II/histidine kinase"/>
    <property type="match status" value="1"/>
</dbReference>
<dbReference type="CDD" id="cd00082">
    <property type="entry name" value="HisKA"/>
    <property type="match status" value="1"/>
</dbReference>
<evidence type="ECO:0000259" key="8">
    <source>
        <dbReference type="PROSITE" id="PS50110"/>
    </source>
</evidence>
<dbReference type="SMART" id="SM00387">
    <property type="entry name" value="HATPase_c"/>
    <property type="match status" value="1"/>
</dbReference>
<comment type="catalytic activity">
    <reaction evidence="1">
        <text>ATP + protein L-histidine = ADP + protein N-phospho-L-histidine.</text>
        <dbReference type="EC" id="2.7.13.3"/>
    </reaction>
</comment>
<dbReference type="PANTHER" id="PTHR43047:SF9">
    <property type="entry name" value="HISTIDINE KINASE"/>
    <property type="match status" value="1"/>
</dbReference>
<dbReference type="Gene3D" id="3.30.565.10">
    <property type="entry name" value="Histidine kinase-like ATPase, C-terminal domain"/>
    <property type="match status" value="1"/>
</dbReference>
<dbReference type="PANTHER" id="PTHR43047">
    <property type="entry name" value="TWO-COMPONENT HISTIDINE PROTEIN KINASE"/>
    <property type="match status" value="1"/>
</dbReference>
<keyword evidence="3" id="KW-0597">Phosphoprotein</keyword>
<dbReference type="InterPro" id="IPR005467">
    <property type="entry name" value="His_kinase_dom"/>
</dbReference>
<dbReference type="EC" id="2.7.13.3" evidence="2"/>
<protein>
    <recommendedName>
        <fullName evidence="2">histidine kinase</fullName>
        <ecNumber evidence="2">2.7.13.3</ecNumber>
    </recommendedName>
</protein>
<evidence type="ECO:0000256" key="5">
    <source>
        <dbReference type="ARBA" id="ARBA00022777"/>
    </source>
</evidence>
<feature type="domain" description="Response regulatory" evidence="8">
    <location>
        <begin position="472"/>
        <end position="599"/>
    </location>
</feature>
<dbReference type="SMART" id="SM00448">
    <property type="entry name" value="REC"/>
    <property type="match status" value="1"/>
</dbReference>
<proteinExistence type="predicted"/>
<dbReference type="SUPFAM" id="SSF47384">
    <property type="entry name" value="Homodimeric domain of signal transducing histidine kinase"/>
    <property type="match status" value="1"/>
</dbReference>
<feature type="transmembrane region" description="Helical" evidence="6">
    <location>
        <begin position="125"/>
        <end position="145"/>
    </location>
</feature>
<dbReference type="InterPro" id="IPR003661">
    <property type="entry name" value="HisK_dim/P_dom"/>
</dbReference>
<evidence type="ECO:0000256" key="2">
    <source>
        <dbReference type="ARBA" id="ARBA00012438"/>
    </source>
</evidence>
<name>A0A3B0WDJ8_9ZZZZ</name>
<sequence length="600" mass="67259">MRANSVGIMSKNKSVKTCYQANIKNELIRALYQRAHTALIGVTTTATGIAAIFFNEVSDQRVVIWLLAIYSLTFIRYLSIKKFKALDQLPVDIVFWGWLFVFFTFLSGLTWGAASIIFFTPDNLPLFNILALIVITLSIGSLVVLSAFPSAYYSFVIPAMLPMIWRYLGIDEQYYEIFGALLIVFYLALFSILRANHSLLRDSIVLRFKNVDLIDQLTEQKEKAEQANISKTKFLASASHDMRQPIHAMGLFLGVLEDRVEKKDQKIIVQKIQKSNNALSGLLDSLLDISKLDAGVIKIVPQPFSLGDLFGALNNEFQAVAKEKNLQIKFVYTKRWVNSDYRIVERIMRNLISNAIRYTETGRVLIGCRSYRGKTIVAVYDTGIGIPEVEMQDIFREFYQLHNPERDRSKGLGLGLAIVERMAKLLDLPLHIKSTSKKGSVFGFIIPVIPALVPATTKTVVVSNALYFDNKRVLVVDDEAEIRESLAELLRGWHCDVVVAASGAEALQALQKHNGSPEINRPDIILADYRLRDDETGAEVVAKINAMYFEQGVVQAIPAVIITGDTAPDRIKEAERSGYKILHKPVPPSALKLLLAEILD</sequence>
<evidence type="ECO:0000259" key="7">
    <source>
        <dbReference type="PROSITE" id="PS50109"/>
    </source>
</evidence>
<dbReference type="InterPro" id="IPR003594">
    <property type="entry name" value="HATPase_dom"/>
</dbReference>
<feature type="transmembrane region" description="Helical" evidence="6">
    <location>
        <begin position="91"/>
        <end position="119"/>
    </location>
</feature>
<keyword evidence="6" id="KW-0812">Transmembrane</keyword>
<evidence type="ECO:0000256" key="6">
    <source>
        <dbReference type="SAM" id="Phobius"/>
    </source>
</evidence>
<evidence type="ECO:0000256" key="3">
    <source>
        <dbReference type="ARBA" id="ARBA00022553"/>
    </source>
</evidence>
<keyword evidence="4" id="KW-0808">Transferase</keyword>
<dbReference type="EMBL" id="UOFE01000036">
    <property type="protein sequence ID" value="VAW53935.1"/>
    <property type="molecule type" value="Genomic_DNA"/>
</dbReference>
<dbReference type="GO" id="GO:0009927">
    <property type="term" value="F:histidine phosphotransfer kinase activity"/>
    <property type="evidence" value="ECO:0007669"/>
    <property type="project" value="TreeGrafter"/>
</dbReference>
<feature type="domain" description="Histidine kinase" evidence="7">
    <location>
        <begin position="237"/>
        <end position="450"/>
    </location>
</feature>